<dbReference type="GO" id="GO:0034316">
    <property type="term" value="P:negative regulation of Arp2/3 complex-mediated actin nucleation"/>
    <property type="evidence" value="ECO:0007669"/>
    <property type="project" value="TreeGrafter"/>
</dbReference>
<comment type="similarity">
    <text evidence="1 2">Belongs to the actin-binding proteins ADF family. GMF subfamily.</text>
</comment>
<keyword evidence="2" id="KW-0539">Nucleus</keyword>
<keyword evidence="5" id="KW-1185">Reference proteome</keyword>
<name>F2QZY9_KOMPC</name>
<dbReference type="PROSITE" id="PS51263">
    <property type="entry name" value="ADF_H"/>
    <property type="match status" value="1"/>
</dbReference>
<sequence length="137" mass="15502">MAPSLYSFSEETLQRLGKFRFSSARAHSMEALIYHIDTSSYEIKAETDVITSLEDLVDEVPDSSPRFILLSYPITLQDGRKSSPLVLVYFRPQTSTQEGKMLYAGAVELFRNKAGVSKVLDIDEEEELLDIPDLLQH</sequence>
<proteinExistence type="inferred from homology"/>
<dbReference type="InterPro" id="IPR002108">
    <property type="entry name" value="ADF-H"/>
</dbReference>
<dbReference type="AlphaFoldDB" id="F2QZY9"/>
<organism evidence="4 5">
    <name type="scientific">Komagataella phaffii (strain ATCC 76273 / CBS 7435 / CECT 11047 / NRRL Y-11430 / Wegner 21-1)</name>
    <name type="common">Yeast</name>
    <name type="synonym">Pichia pastoris</name>
    <dbReference type="NCBI Taxonomy" id="981350"/>
    <lineage>
        <taxon>Eukaryota</taxon>
        <taxon>Fungi</taxon>
        <taxon>Dikarya</taxon>
        <taxon>Ascomycota</taxon>
        <taxon>Saccharomycotina</taxon>
        <taxon>Pichiomycetes</taxon>
        <taxon>Pichiales</taxon>
        <taxon>Pichiaceae</taxon>
        <taxon>Komagataella</taxon>
    </lineage>
</organism>
<evidence type="ECO:0000259" key="3">
    <source>
        <dbReference type="PROSITE" id="PS51263"/>
    </source>
</evidence>
<accession>F2QZY9</accession>
<comment type="subcellular location">
    <subcellularLocation>
        <location evidence="2">Cytoplasm</location>
    </subcellularLocation>
    <subcellularLocation>
        <location evidence="2">Nucleus</location>
    </subcellularLocation>
</comment>
<dbReference type="GO" id="GO:0071846">
    <property type="term" value="P:actin filament debranching"/>
    <property type="evidence" value="ECO:0007669"/>
    <property type="project" value="InterPro"/>
</dbReference>
<gene>
    <name evidence="4" type="primary">AIM7</name>
    <name evidence="4" type="ordered locus">PP7435_Chr4-0813</name>
</gene>
<evidence type="ECO:0000313" key="4">
    <source>
        <dbReference type="EMBL" id="CCA40967.1"/>
    </source>
</evidence>
<dbReference type="GO" id="GO:0003779">
    <property type="term" value="F:actin binding"/>
    <property type="evidence" value="ECO:0007669"/>
    <property type="project" value="InterPro"/>
</dbReference>
<dbReference type="GO" id="GO:0071933">
    <property type="term" value="F:Arp2/3 complex binding"/>
    <property type="evidence" value="ECO:0007669"/>
    <property type="project" value="InterPro"/>
</dbReference>
<dbReference type="SUPFAM" id="SSF55753">
    <property type="entry name" value="Actin depolymerizing proteins"/>
    <property type="match status" value="1"/>
</dbReference>
<dbReference type="GO" id="GO:0005634">
    <property type="term" value="C:nucleus"/>
    <property type="evidence" value="ECO:0007669"/>
    <property type="project" value="UniProtKB-SubCell"/>
</dbReference>
<dbReference type="InterPro" id="IPR029006">
    <property type="entry name" value="ADF-H/Gelsolin-like_dom_sf"/>
</dbReference>
<dbReference type="PIRSF" id="PIRSF001788">
    <property type="entry name" value="GMF-beta"/>
    <property type="match status" value="1"/>
</dbReference>
<reference key="2">
    <citation type="submission" date="2011-04" db="EMBL/GenBank/DDBJ databases">
        <title>High-quality genome sequence of Pichia pastoris CBS 7435.</title>
        <authorList>
            <person name="Kueberl A."/>
            <person name="Schneider J."/>
            <person name="Thallinger G.G."/>
            <person name="Anderl I."/>
            <person name="Wibberg D."/>
            <person name="Hajek T."/>
            <person name="Jaenicke S."/>
            <person name="Brinkrolf K."/>
            <person name="Goesmann A."/>
            <person name="Szczepanowski R."/>
            <person name="Puehler A."/>
            <person name="Schwab H."/>
            <person name="Glieder A."/>
            <person name="Pichler H."/>
        </authorList>
    </citation>
    <scope>NUCLEOTIDE SEQUENCE</scope>
    <source>
        <strain>CBS 7435</strain>
    </source>
</reference>
<dbReference type="PANTHER" id="PTHR11249:SF2">
    <property type="entry name" value="GLIA MATURATION FACTOR"/>
    <property type="match status" value="1"/>
</dbReference>
<dbReference type="HOGENOM" id="CLU_087056_0_0_1"/>
<dbReference type="CDD" id="cd11283">
    <property type="entry name" value="ADF_GMF-beta_like"/>
    <property type="match status" value="1"/>
</dbReference>
<dbReference type="Proteomes" id="UP000006853">
    <property type="component" value="Chromosome 4"/>
</dbReference>
<dbReference type="GO" id="GO:0030479">
    <property type="term" value="C:actin cortical patch"/>
    <property type="evidence" value="ECO:0007669"/>
    <property type="project" value="TreeGrafter"/>
</dbReference>
<keyword evidence="2" id="KW-0963">Cytoplasm</keyword>
<dbReference type="SMART" id="SM00102">
    <property type="entry name" value="ADF"/>
    <property type="match status" value="1"/>
</dbReference>
<dbReference type="Gene3D" id="3.40.20.10">
    <property type="entry name" value="Severin"/>
    <property type="match status" value="1"/>
</dbReference>
<evidence type="ECO:0000313" key="5">
    <source>
        <dbReference type="Proteomes" id="UP000006853"/>
    </source>
</evidence>
<reference evidence="4 5" key="1">
    <citation type="journal article" date="2011" name="J. Biotechnol.">
        <title>High-quality genome sequence of Pichia pastoris CBS7435.</title>
        <authorList>
            <person name="Kuberl A."/>
            <person name="Schneider J."/>
            <person name="Thallinger G.G."/>
            <person name="Anderl I."/>
            <person name="Wibberg D."/>
            <person name="Hajek T."/>
            <person name="Jaenicke S."/>
            <person name="Brinkrolf K."/>
            <person name="Goesmann A."/>
            <person name="Szczepanowski R."/>
            <person name="Puhler A."/>
            <person name="Schwab H."/>
            <person name="Glieder A."/>
            <person name="Pichler H."/>
        </authorList>
    </citation>
    <scope>NUCLEOTIDE SEQUENCE [LARGE SCALE GENOMIC DNA]</scope>
    <source>
        <strain evidence="5">ATCC 76273 / CBS 7435 / CECT 11047 / NRRL Y-11430 / Wegner 21-1</strain>
    </source>
</reference>
<dbReference type="Pfam" id="PF00241">
    <property type="entry name" value="Cofilin_ADF"/>
    <property type="match status" value="1"/>
</dbReference>
<feature type="domain" description="ADF-H" evidence="3">
    <location>
        <begin position="4"/>
        <end position="137"/>
    </location>
</feature>
<dbReference type="InterPro" id="IPR011171">
    <property type="entry name" value="GMF"/>
</dbReference>
<dbReference type="EMBL" id="FR839631">
    <property type="protein sequence ID" value="CCA40967.1"/>
    <property type="molecule type" value="Genomic_DNA"/>
</dbReference>
<reference evidence="4 5" key="3">
    <citation type="journal article" date="2016" name="FEMS Yeast Res.">
        <title>Curation of the genome annotation of Pichia pastoris (Komagataella phaffii) CBS7435 from gene level to protein function.</title>
        <authorList>
            <person name="Valli M."/>
            <person name="Tatto N.E."/>
            <person name="Peymann A."/>
            <person name="Gruber C."/>
            <person name="Landes N."/>
            <person name="Ekker H."/>
            <person name="Thallinger G.G."/>
            <person name="Mattanovich D."/>
            <person name="Gasser B."/>
            <person name="Graf A.B."/>
        </authorList>
    </citation>
    <scope>GENOME REANNOTATION</scope>
    <source>
        <strain evidence="4 5">ATCC 76273 / CBS 7435 / CECT 11047 / NRRL Y-11430 / Wegner 21-1</strain>
    </source>
</reference>
<dbReference type="PANTHER" id="PTHR11249">
    <property type="entry name" value="GLIAL FACTOR NATURATION FACTOR"/>
    <property type="match status" value="1"/>
</dbReference>
<evidence type="ECO:0000256" key="1">
    <source>
        <dbReference type="ARBA" id="ARBA00010055"/>
    </source>
</evidence>
<protein>
    <submittedName>
        <fullName evidence="4">Arp2/3 complex associating protein</fullName>
    </submittedName>
</protein>
<evidence type="ECO:0000256" key="2">
    <source>
        <dbReference type="PIRNR" id="PIRNR001788"/>
    </source>
</evidence>